<keyword evidence="2" id="KW-0812">Transmembrane</keyword>
<dbReference type="EMBL" id="WIXE01010223">
    <property type="protein sequence ID" value="KAK5977734.1"/>
    <property type="molecule type" value="Genomic_DNA"/>
</dbReference>
<dbReference type="InterPro" id="IPR004151">
    <property type="entry name" value="7TM_GPCR_serpentine_rcpt_Sre"/>
</dbReference>
<keyword evidence="4" id="KW-1185">Reference proteome</keyword>
<evidence type="ECO:0000313" key="4">
    <source>
        <dbReference type="Proteomes" id="UP001331761"/>
    </source>
</evidence>
<accession>A0AAN8J209</accession>
<dbReference type="Pfam" id="PF03125">
    <property type="entry name" value="Sre"/>
    <property type="match status" value="1"/>
</dbReference>
<feature type="transmembrane region" description="Helical" evidence="2">
    <location>
        <begin position="63"/>
        <end position="87"/>
    </location>
</feature>
<keyword evidence="2" id="KW-1133">Transmembrane helix</keyword>
<comment type="caution">
    <text evidence="3">The sequence shown here is derived from an EMBL/GenBank/DDBJ whole genome shotgun (WGS) entry which is preliminary data.</text>
</comment>
<dbReference type="Proteomes" id="UP001331761">
    <property type="component" value="Unassembled WGS sequence"/>
</dbReference>
<dbReference type="AlphaFoldDB" id="A0AAN8J209"/>
<dbReference type="PANTHER" id="PTHR23128:SF145">
    <property type="entry name" value="SERPENTINE RECEPTOR, CLASS E (EPSILON)"/>
    <property type="match status" value="1"/>
</dbReference>
<feature type="transmembrane region" description="Helical" evidence="2">
    <location>
        <begin position="197"/>
        <end position="223"/>
    </location>
</feature>
<name>A0AAN8J209_TRICO</name>
<evidence type="ECO:0000256" key="2">
    <source>
        <dbReference type="SAM" id="Phobius"/>
    </source>
</evidence>
<evidence type="ECO:0000313" key="3">
    <source>
        <dbReference type="EMBL" id="KAK5977734.1"/>
    </source>
</evidence>
<dbReference type="PANTHER" id="PTHR23128">
    <property type="entry name" value="SERPENTINE RECEPTOR, CLASS E (EPSILON)-RELATED"/>
    <property type="match status" value="1"/>
</dbReference>
<feature type="transmembrane region" description="Helical" evidence="2">
    <location>
        <begin position="135"/>
        <end position="159"/>
    </location>
</feature>
<feature type="transmembrane region" description="Helical" evidence="2">
    <location>
        <begin position="107"/>
        <end position="129"/>
    </location>
</feature>
<protein>
    <submittedName>
        <fullName evidence="3">Sre G protein-coupled chemoreceptor</fullName>
    </submittedName>
</protein>
<dbReference type="GO" id="GO:0016020">
    <property type="term" value="C:membrane"/>
    <property type="evidence" value="ECO:0007669"/>
    <property type="project" value="InterPro"/>
</dbReference>
<feature type="transmembrane region" description="Helical" evidence="2">
    <location>
        <begin position="229"/>
        <end position="253"/>
    </location>
</feature>
<reference evidence="3 4" key="1">
    <citation type="submission" date="2019-10" db="EMBL/GenBank/DDBJ databases">
        <title>Assembly and Annotation for the nematode Trichostrongylus colubriformis.</title>
        <authorList>
            <person name="Martin J."/>
        </authorList>
    </citation>
    <scope>NUCLEOTIDE SEQUENCE [LARGE SCALE GENOMIC DNA]</scope>
    <source>
        <strain evidence="3">G859</strain>
        <tissue evidence="3">Whole worm</tissue>
    </source>
</reference>
<keyword evidence="2" id="KW-0472">Membrane</keyword>
<sequence length="303" mass="33776">MISLPGVVLVVRALGKSVQLFHGNLIRIMQVHLIAVTVSQISRISAVLYETKIIGGSEDSINALVFVTVAIRFASLCSLMTMIPAMITERIFASRFISDYEKLPRRWISALINSTAIVLAASYYALSMLACLSTFYIVGIVVLSVSIMSLSSVAIAMVYRCDVAILRDLANKTGVSQTTYTLSLKFQLQENVRVTKLLVVLSMCYSVWGFFGTCLCGLAFVLFDGTHPAAHLLYALFNDYVALSFAIFVWWLLSAIGDLRRILNTCFFCYCLLKKDVKRPNAVRQSVHRIDDYFCRLNSAWAP</sequence>
<dbReference type="GO" id="GO:0007606">
    <property type="term" value="P:sensory perception of chemical stimulus"/>
    <property type="evidence" value="ECO:0007669"/>
    <property type="project" value="InterPro"/>
</dbReference>
<comment type="similarity">
    <text evidence="1">Belongs to the nematode receptor-like protein sre family.</text>
</comment>
<gene>
    <name evidence="3" type="ORF">GCK32_004034</name>
</gene>
<evidence type="ECO:0000256" key="1">
    <source>
        <dbReference type="ARBA" id="ARBA00006803"/>
    </source>
</evidence>
<proteinExistence type="inferred from homology"/>
<organism evidence="3 4">
    <name type="scientific">Trichostrongylus colubriformis</name>
    <name type="common">Black scour worm</name>
    <dbReference type="NCBI Taxonomy" id="6319"/>
    <lineage>
        <taxon>Eukaryota</taxon>
        <taxon>Metazoa</taxon>
        <taxon>Ecdysozoa</taxon>
        <taxon>Nematoda</taxon>
        <taxon>Chromadorea</taxon>
        <taxon>Rhabditida</taxon>
        <taxon>Rhabditina</taxon>
        <taxon>Rhabditomorpha</taxon>
        <taxon>Strongyloidea</taxon>
        <taxon>Trichostrongylidae</taxon>
        <taxon>Trichostrongylus</taxon>
    </lineage>
</organism>